<dbReference type="RefSeq" id="WP_031944149.1">
    <property type="nucleotide sequence ID" value="NZ_AMST01000094.1"/>
</dbReference>
<dbReference type="AlphaFoldDB" id="A0AAE9MDJ0"/>
<reference evidence="1" key="1">
    <citation type="submission" date="2022-04" db="EMBL/GenBank/DDBJ databases">
        <title>Emergence of ST220 Acinetobacter pittii strain in bloodstream infection, which co-producing chromosomal NDM-1 and OXA-820 carbapenemases.</title>
        <authorList>
            <person name="Tian C."/>
            <person name="Xing M."/>
            <person name="Fu L."/>
            <person name="Xia D."/>
        </authorList>
    </citation>
    <scope>NUCLEOTIDE SEQUENCE</scope>
    <source>
        <strain evidence="1">TCM</strain>
    </source>
</reference>
<proteinExistence type="predicted"/>
<gene>
    <name evidence="1" type="ORF">MWH18_16600</name>
</gene>
<organism evidence="1 2">
    <name type="scientific">Acinetobacter pittii</name>
    <name type="common">Acinetobacter genomosp. 3</name>
    <dbReference type="NCBI Taxonomy" id="48296"/>
    <lineage>
        <taxon>Bacteria</taxon>
        <taxon>Pseudomonadati</taxon>
        <taxon>Pseudomonadota</taxon>
        <taxon>Gammaproteobacteria</taxon>
        <taxon>Moraxellales</taxon>
        <taxon>Moraxellaceae</taxon>
        <taxon>Acinetobacter</taxon>
        <taxon>Acinetobacter calcoaceticus/baumannii complex</taxon>
    </lineage>
</organism>
<protein>
    <submittedName>
        <fullName evidence="1">Uncharacterized protein</fullName>
    </submittedName>
</protein>
<accession>A0AAE9MDJ0</accession>
<evidence type="ECO:0000313" key="2">
    <source>
        <dbReference type="Proteomes" id="UP001055514"/>
    </source>
</evidence>
<dbReference type="Proteomes" id="UP001055514">
    <property type="component" value="Chromosome"/>
</dbReference>
<evidence type="ECO:0000313" key="1">
    <source>
        <dbReference type="EMBL" id="USU96764.1"/>
    </source>
</evidence>
<dbReference type="EMBL" id="CP095407">
    <property type="protein sequence ID" value="USU96764.1"/>
    <property type="molecule type" value="Genomic_DNA"/>
</dbReference>
<name>A0AAE9MDJ0_ACIPI</name>
<sequence>MLKTRENSKANKMQQNTMVMYQFGERLLVYNVNVCILQMINECICKIFKMHETRFIGAMI</sequence>